<dbReference type="EMBL" id="VOAJ01002746">
    <property type="protein sequence ID" value="KAF0881185.1"/>
    <property type="molecule type" value="Genomic_DNA"/>
</dbReference>
<dbReference type="Pfam" id="PF15225">
    <property type="entry name" value="IL32"/>
    <property type="match status" value="1"/>
</dbReference>
<protein>
    <submittedName>
        <fullName evidence="1">MMP25 protein</fullName>
    </submittedName>
</protein>
<keyword evidence="2" id="KW-1185">Reference proteome</keyword>
<accession>A0A6G1AYZ2</accession>
<reference evidence="1 2" key="1">
    <citation type="submission" date="2019-11" db="EMBL/GenBank/DDBJ databases">
        <authorList>
            <person name="Yang C."/>
            <person name="Li F."/>
        </authorList>
    </citation>
    <scope>NUCLEOTIDE SEQUENCE [LARGE SCALE GENOMIC DNA]</scope>
    <source>
        <strain evidence="1">KB4526</strain>
        <tissue evidence="1">Muscle</tissue>
    </source>
</reference>
<dbReference type="AlphaFoldDB" id="A0A6G1AYZ2"/>
<dbReference type="PANTHER" id="PTHR48490">
    <property type="entry name" value="INTERLEUKIN-32"/>
    <property type="match status" value="1"/>
</dbReference>
<dbReference type="PANTHER" id="PTHR48490:SF1">
    <property type="entry name" value="INTERLEUKIN-32"/>
    <property type="match status" value="1"/>
</dbReference>
<feature type="non-terminal residue" evidence="1">
    <location>
        <position position="101"/>
    </location>
</feature>
<evidence type="ECO:0000313" key="1">
    <source>
        <dbReference type="EMBL" id="KAF0881185.1"/>
    </source>
</evidence>
<dbReference type="GO" id="GO:0006955">
    <property type="term" value="P:immune response"/>
    <property type="evidence" value="ECO:0007669"/>
    <property type="project" value="InterPro"/>
</dbReference>
<evidence type="ECO:0000313" key="2">
    <source>
        <dbReference type="Proteomes" id="UP000475037"/>
    </source>
</evidence>
<name>A0A6G1AYZ2_CROCR</name>
<comment type="caution">
    <text evidence="1">The sequence shown here is derived from an EMBL/GenBank/DDBJ whole genome shotgun (WGS) entry which is preliminary data.</text>
</comment>
<gene>
    <name evidence="1" type="primary">Mmp25_1</name>
    <name evidence="1" type="ORF">FOF47_R22377</name>
</gene>
<dbReference type="InterPro" id="IPR028067">
    <property type="entry name" value="IL-32"/>
</dbReference>
<dbReference type="Proteomes" id="UP000475037">
    <property type="component" value="Unassembled WGS sequence"/>
</dbReference>
<feature type="non-terminal residue" evidence="1">
    <location>
        <position position="1"/>
    </location>
</feature>
<organism evidence="1 2">
    <name type="scientific">Crocuta crocuta</name>
    <name type="common">Spotted hyena</name>
    <dbReference type="NCBI Taxonomy" id="9678"/>
    <lineage>
        <taxon>Eukaryota</taxon>
        <taxon>Metazoa</taxon>
        <taxon>Chordata</taxon>
        <taxon>Craniata</taxon>
        <taxon>Vertebrata</taxon>
        <taxon>Euteleostomi</taxon>
        <taxon>Mammalia</taxon>
        <taxon>Eutheria</taxon>
        <taxon>Laurasiatheria</taxon>
        <taxon>Carnivora</taxon>
        <taxon>Feliformia</taxon>
        <taxon>Hyaenidae</taxon>
        <taxon>Crocuta</taxon>
    </lineage>
</organism>
<proteinExistence type="predicted"/>
<sequence length="101" mass="11377">ETSPLLLEVRQELRQRICKPSEEEEDPGAQETEEGFCDRVLRLFKKLLLQLQEKWQAALAWVKQKVAAGLQAFSEAVEAIWSALKSFCASVARVSLSCIQA</sequence>